<sequence length="165" mass="18669">MKENTMKRIRVDSSYVAADDYGRVATWELCPESCPILTYSDREGDIVIAAIDYRGRSRCREDQYYTLKSFVQRQTTVSSSHQSDDVHQPTSASPSPKKGRSDAAVATLASTRKQRPATRYQQFMKLYLTAENNGGFKMGASKWTAISVEDRQSQSIDELVKRALR</sequence>
<keyword evidence="3" id="KW-1185">Reference proteome</keyword>
<organism evidence="2 3">
    <name type="scientific">Bodo saltans</name>
    <name type="common">Flagellated protozoan</name>
    <dbReference type="NCBI Taxonomy" id="75058"/>
    <lineage>
        <taxon>Eukaryota</taxon>
        <taxon>Discoba</taxon>
        <taxon>Euglenozoa</taxon>
        <taxon>Kinetoplastea</taxon>
        <taxon>Metakinetoplastina</taxon>
        <taxon>Eubodonida</taxon>
        <taxon>Bodonidae</taxon>
        <taxon>Bodo</taxon>
    </lineage>
</organism>
<evidence type="ECO:0000313" key="3">
    <source>
        <dbReference type="Proteomes" id="UP000051952"/>
    </source>
</evidence>
<proteinExistence type="predicted"/>
<reference evidence="3" key="1">
    <citation type="submission" date="2015-09" db="EMBL/GenBank/DDBJ databases">
        <authorList>
            <consortium name="Pathogen Informatics"/>
        </authorList>
    </citation>
    <scope>NUCLEOTIDE SEQUENCE [LARGE SCALE GENOMIC DNA]</scope>
    <source>
        <strain evidence="3">Lake Konstanz</strain>
    </source>
</reference>
<accession>A0A0S4JGZ9</accession>
<evidence type="ECO:0000313" key="2">
    <source>
        <dbReference type="EMBL" id="CUG88270.1"/>
    </source>
</evidence>
<feature type="region of interest" description="Disordered" evidence="1">
    <location>
        <begin position="76"/>
        <end position="113"/>
    </location>
</feature>
<protein>
    <submittedName>
        <fullName evidence="2">Uncharacterized protein</fullName>
    </submittedName>
</protein>
<dbReference type="AlphaFoldDB" id="A0A0S4JGZ9"/>
<gene>
    <name evidence="2" type="ORF">BSAL_14665</name>
</gene>
<dbReference type="VEuPathDB" id="TriTrypDB:BSAL_14665"/>
<dbReference type="EMBL" id="CYKH01001630">
    <property type="protein sequence ID" value="CUG88270.1"/>
    <property type="molecule type" value="Genomic_DNA"/>
</dbReference>
<evidence type="ECO:0000256" key="1">
    <source>
        <dbReference type="SAM" id="MobiDB-lite"/>
    </source>
</evidence>
<name>A0A0S4JGZ9_BODSA</name>
<dbReference type="Proteomes" id="UP000051952">
    <property type="component" value="Unassembled WGS sequence"/>
</dbReference>